<dbReference type="AlphaFoldDB" id="A0A498K0N7"/>
<reference evidence="1 2" key="1">
    <citation type="submission" date="2018-10" db="EMBL/GenBank/DDBJ databases">
        <title>A high-quality apple genome assembly.</title>
        <authorList>
            <person name="Hu J."/>
        </authorList>
    </citation>
    <scope>NUCLEOTIDE SEQUENCE [LARGE SCALE GENOMIC DNA]</scope>
    <source>
        <strain evidence="2">cv. HFTH1</strain>
        <tissue evidence="1">Young leaf</tissue>
    </source>
</reference>
<comment type="caution">
    <text evidence="1">The sequence shown here is derived from an EMBL/GenBank/DDBJ whole genome shotgun (WGS) entry which is preliminary data.</text>
</comment>
<dbReference type="CDD" id="cd09272">
    <property type="entry name" value="RNase_HI_RT_Ty1"/>
    <property type="match status" value="1"/>
</dbReference>
<keyword evidence="2" id="KW-1185">Reference proteome</keyword>
<accession>A0A498K0N7</accession>
<protein>
    <recommendedName>
        <fullName evidence="3">Reverse transcriptase Ty1/copia-type domain-containing protein</fullName>
    </recommendedName>
</protein>
<evidence type="ECO:0000313" key="1">
    <source>
        <dbReference type="EMBL" id="RXI01006.1"/>
    </source>
</evidence>
<name>A0A498K0N7_MALDO</name>
<evidence type="ECO:0008006" key="3">
    <source>
        <dbReference type="Google" id="ProtNLM"/>
    </source>
</evidence>
<organism evidence="1 2">
    <name type="scientific">Malus domestica</name>
    <name type="common">Apple</name>
    <name type="synonym">Pyrus malus</name>
    <dbReference type="NCBI Taxonomy" id="3750"/>
    <lineage>
        <taxon>Eukaryota</taxon>
        <taxon>Viridiplantae</taxon>
        <taxon>Streptophyta</taxon>
        <taxon>Embryophyta</taxon>
        <taxon>Tracheophyta</taxon>
        <taxon>Spermatophyta</taxon>
        <taxon>Magnoliopsida</taxon>
        <taxon>eudicotyledons</taxon>
        <taxon>Gunneridae</taxon>
        <taxon>Pentapetalae</taxon>
        <taxon>rosids</taxon>
        <taxon>fabids</taxon>
        <taxon>Rosales</taxon>
        <taxon>Rosaceae</taxon>
        <taxon>Amygdaloideae</taxon>
        <taxon>Maleae</taxon>
        <taxon>Malus</taxon>
    </lineage>
</organism>
<dbReference type="Proteomes" id="UP000290289">
    <property type="component" value="Chromosome 4"/>
</dbReference>
<gene>
    <name evidence="1" type="ORF">DVH24_001240</name>
</gene>
<evidence type="ECO:0000313" key="2">
    <source>
        <dbReference type="Proteomes" id="UP000290289"/>
    </source>
</evidence>
<proteinExistence type="predicted"/>
<dbReference type="EMBL" id="RDQH01000330">
    <property type="protein sequence ID" value="RXI01006.1"/>
    <property type="molecule type" value="Genomic_DNA"/>
</dbReference>
<sequence>MCPSHQLRREIPCYGKYLPGNNLDALLITRFTNSLVHRVKSYFHKHTKHIEIYCHIVQEKLQAGIIRTAYVPTLFQLADIFTKGLGNDQFVKL</sequence>